<gene>
    <name evidence="2" type="ORF">RDB_LOCUS164025</name>
</gene>
<dbReference type="SUPFAM" id="SSF56112">
    <property type="entry name" value="Protein kinase-like (PK-like)"/>
    <property type="match status" value="1"/>
</dbReference>
<dbReference type="Proteomes" id="UP000663843">
    <property type="component" value="Unassembled WGS sequence"/>
</dbReference>
<evidence type="ECO:0000259" key="1">
    <source>
        <dbReference type="PROSITE" id="PS50011"/>
    </source>
</evidence>
<dbReference type="PROSITE" id="PS50011">
    <property type="entry name" value="PROTEIN_KINASE_DOM"/>
    <property type="match status" value="1"/>
</dbReference>
<dbReference type="GO" id="GO:0005737">
    <property type="term" value="C:cytoplasm"/>
    <property type="evidence" value="ECO:0007669"/>
    <property type="project" value="TreeGrafter"/>
</dbReference>
<dbReference type="Gene3D" id="1.10.510.10">
    <property type="entry name" value="Transferase(Phosphotransferase) domain 1"/>
    <property type="match status" value="1"/>
</dbReference>
<dbReference type="InterPro" id="IPR000719">
    <property type="entry name" value="Prot_kinase_dom"/>
</dbReference>
<accession>A0A8H3DG77</accession>
<organism evidence="2 3">
    <name type="scientific">Rhizoctonia solani</name>
    <dbReference type="NCBI Taxonomy" id="456999"/>
    <lineage>
        <taxon>Eukaryota</taxon>
        <taxon>Fungi</taxon>
        <taxon>Dikarya</taxon>
        <taxon>Basidiomycota</taxon>
        <taxon>Agaricomycotina</taxon>
        <taxon>Agaricomycetes</taxon>
        <taxon>Cantharellales</taxon>
        <taxon>Ceratobasidiaceae</taxon>
        <taxon>Rhizoctonia</taxon>
    </lineage>
</organism>
<evidence type="ECO:0000313" key="3">
    <source>
        <dbReference type="Proteomes" id="UP000663843"/>
    </source>
</evidence>
<protein>
    <recommendedName>
        <fullName evidence="1">Protein kinase domain-containing protein</fullName>
    </recommendedName>
</protein>
<feature type="domain" description="Protein kinase" evidence="1">
    <location>
        <begin position="28"/>
        <end position="347"/>
    </location>
</feature>
<dbReference type="EMBL" id="CAJMWT010006773">
    <property type="protein sequence ID" value="CAE6519909.1"/>
    <property type="molecule type" value="Genomic_DNA"/>
</dbReference>
<dbReference type="GO" id="GO:0004674">
    <property type="term" value="F:protein serine/threonine kinase activity"/>
    <property type="evidence" value="ECO:0007669"/>
    <property type="project" value="TreeGrafter"/>
</dbReference>
<name>A0A8H3DG77_9AGAM</name>
<dbReference type="SMART" id="SM00220">
    <property type="entry name" value="S_TKc"/>
    <property type="match status" value="1"/>
</dbReference>
<dbReference type="PROSITE" id="PS00108">
    <property type="entry name" value="PROTEIN_KINASE_ST"/>
    <property type="match status" value="1"/>
</dbReference>
<dbReference type="AlphaFoldDB" id="A0A8H3DG77"/>
<dbReference type="InterPro" id="IPR011009">
    <property type="entry name" value="Kinase-like_dom_sf"/>
</dbReference>
<dbReference type="Pfam" id="PF00069">
    <property type="entry name" value="Pkinase"/>
    <property type="match status" value="1"/>
</dbReference>
<dbReference type="InterPro" id="IPR053235">
    <property type="entry name" value="Ser_Thr_kinase"/>
</dbReference>
<dbReference type="GO" id="GO:0005524">
    <property type="term" value="F:ATP binding"/>
    <property type="evidence" value="ECO:0007669"/>
    <property type="project" value="InterPro"/>
</dbReference>
<proteinExistence type="predicted"/>
<dbReference type="PANTHER" id="PTHR24361">
    <property type="entry name" value="MITOGEN-ACTIVATED KINASE KINASE KINASE"/>
    <property type="match status" value="1"/>
</dbReference>
<comment type="caution">
    <text evidence="2">The sequence shown here is derived from an EMBL/GenBank/DDBJ whole genome shotgun (WGS) entry which is preliminary data.</text>
</comment>
<sequence>MGLEYLFFIICRCRHYLPVPLYMIIGHIITVLRMSAGAFGLEALLNTDSEEDLGLVSSPLVGSNQPTVTLLTSQMRLECVATCLLQHGCTDITDDLDLQQCDQFPYTRGGLGAIYRGALKDGRLVAIKCVEPFNGHEILESGKNLKRQIALVTPWMRAGSLKQHIVYGLLPAPLQTCIQLAAAIGYLHATGIVHGDIKPDNILMTDQGDIQIADFGNAVLTRPTSLDFTRTSFNFAVRFAAPEILREQIRTFTEESDVYALGTTIFTIMTGQAPFADESILSFMNAMMNMIQPPRPDFGSNLRADIAKEDMWNLLRRCLAYTPGKRPSAKEVKIRLIEIEELNNNFYEK</sequence>
<reference evidence="2" key="1">
    <citation type="submission" date="2021-01" db="EMBL/GenBank/DDBJ databases">
        <authorList>
            <person name="Kaushik A."/>
        </authorList>
    </citation>
    <scope>NUCLEOTIDE SEQUENCE</scope>
    <source>
        <strain evidence="2">AG2-2IIIB</strain>
    </source>
</reference>
<dbReference type="InterPro" id="IPR008271">
    <property type="entry name" value="Ser/Thr_kinase_AS"/>
</dbReference>
<evidence type="ECO:0000313" key="2">
    <source>
        <dbReference type="EMBL" id="CAE6519909.1"/>
    </source>
</evidence>